<dbReference type="EMBL" id="CP108125">
    <property type="protein sequence ID" value="WTO87089.1"/>
    <property type="molecule type" value="Genomic_DNA"/>
</dbReference>
<dbReference type="PANTHER" id="PTHR46268">
    <property type="entry name" value="STRESS RESPONSE PROTEIN NHAX"/>
    <property type="match status" value="1"/>
</dbReference>
<evidence type="ECO:0000259" key="2">
    <source>
        <dbReference type="Pfam" id="PF00582"/>
    </source>
</evidence>
<proteinExistence type="inferred from homology"/>
<dbReference type="RefSeq" id="WP_406261293.1">
    <property type="nucleotide sequence ID" value="NZ_CP108125.1"/>
</dbReference>
<reference evidence="3 4" key="1">
    <citation type="submission" date="2022-10" db="EMBL/GenBank/DDBJ databases">
        <title>The complete genomes of actinobacterial strains from the NBC collection.</title>
        <authorList>
            <person name="Joergensen T.S."/>
            <person name="Alvarez Arevalo M."/>
            <person name="Sterndorff E.B."/>
            <person name="Faurdal D."/>
            <person name="Vuksanovic O."/>
            <person name="Mourched A.-S."/>
            <person name="Charusanti P."/>
            <person name="Shaw S."/>
            <person name="Blin K."/>
            <person name="Weber T."/>
        </authorList>
    </citation>
    <scope>NUCLEOTIDE SEQUENCE [LARGE SCALE GENOMIC DNA]</scope>
    <source>
        <strain evidence="3 4">NBC_00206</strain>
    </source>
</reference>
<evidence type="ECO:0000313" key="4">
    <source>
        <dbReference type="Proteomes" id="UP001622690"/>
    </source>
</evidence>
<gene>
    <name evidence="3" type="ORF">OHU27_33485</name>
</gene>
<dbReference type="SUPFAM" id="SSF52402">
    <property type="entry name" value="Adenine nucleotide alpha hydrolases-like"/>
    <property type="match status" value="2"/>
</dbReference>
<feature type="domain" description="UspA" evidence="2">
    <location>
        <begin position="161"/>
        <end position="299"/>
    </location>
</feature>
<dbReference type="Gene3D" id="3.40.50.620">
    <property type="entry name" value="HUPs"/>
    <property type="match status" value="2"/>
</dbReference>
<dbReference type="PANTHER" id="PTHR46268:SF6">
    <property type="entry name" value="UNIVERSAL STRESS PROTEIN UP12"/>
    <property type="match status" value="1"/>
</dbReference>
<evidence type="ECO:0000313" key="3">
    <source>
        <dbReference type="EMBL" id="WTO87089.1"/>
    </source>
</evidence>
<dbReference type="InterPro" id="IPR014729">
    <property type="entry name" value="Rossmann-like_a/b/a_fold"/>
</dbReference>
<name>A0ABZ1J6Y2_9ACTN</name>
<keyword evidence="4" id="KW-1185">Reference proteome</keyword>
<dbReference type="InterPro" id="IPR006015">
    <property type="entry name" value="Universal_stress_UspA"/>
</dbReference>
<dbReference type="InterPro" id="IPR006016">
    <property type="entry name" value="UspA"/>
</dbReference>
<dbReference type="PRINTS" id="PR01438">
    <property type="entry name" value="UNVRSLSTRESS"/>
</dbReference>
<organism evidence="3 4">
    <name type="scientific">Streptomyces nigra</name>
    <dbReference type="NCBI Taxonomy" id="1827580"/>
    <lineage>
        <taxon>Bacteria</taxon>
        <taxon>Bacillati</taxon>
        <taxon>Actinomycetota</taxon>
        <taxon>Actinomycetes</taxon>
        <taxon>Kitasatosporales</taxon>
        <taxon>Streptomycetaceae</taxon>
        <taxon>Streptomyces</taxon>
    </lineage>
</organism>
<sequence length="301" mass="32665">MFRTVVAGLDGSSESRSATEWAAREARLRGLPSTIVHVWEPIPPPMAQAPLLGAETQQHWTERMPREAADAIRLRHPDMELTIEQRTGDATEALLDAAKDAELIVLGSRGLSGIGGFMVGSVGLSVAARSERPVVLVRAGEQATDEHEPDADGLPSTQTPFRPVVLGLDANSPDGTLIEFAFEEAARRGTRLRVLHGWNLPPYYVYGLTVDIELQDKVVRQQAALLADALKPWRQKFPDVEVSEEVPAGSPGARLVDVSREASLVVVGRRIRRRPFGAHIGPVTHAVLHHAVAPVAVVPHH</sequence>
<dbReference type="Pfam" id="PF00582">
    <property type="entry name" value="Usp"/>
    <property type="match status" value="2"/>
</dbReference>
<comment type="similarity">
    <text evidence="1">Belongs to the universal stress protein A family.</text>
</comment>
<feature type="domain" description="UspA" evidence="2">
    <location>
        <begin position="1"/>
        <end position="138"/>
    </location>
</feature>
<protein>
    <submittedName>
        <fullName evidence="3">Universal stress protein</fullName>
    </submittedName>
</protein>
<dbReference type="Proteomes" id="UP001622690">
    <property type="component" value="Chromosome"/>
</dbReference>
<accession>A0ABZ1J6Y2</accession>
<evidence type="ECO:0000256" key="1">
    <source>
        <dbReference type="ARBA" id="ARBA00008791"/>
    </source>
</evidence>